<evidence type="ECO:0000313" key="2">
    <source>
        <dbReference type="Proteomes" id="UP000055024"/>
    </source>
</evidence>
<organism evidence="1 2">
    <name type="scientific">Trichinella zimbabwensis</name>
    <dbReference type="NCBI Taxonomy" id="268475"/>
    <lineage>
        <taxon>Eukaryota</taxon>
        <taxon>Metazoa</taxon>
        <taxon>Ecdysozoa</taxon>
        <taxon>Nematoda</taxon>
        <taxon>Enoplea</taxon>
        <taxon>Dorylaimia</taxon>
        <taxon>Trichinellida</taxon>
        <taxon>Trichinellidae</taxon>
        <taxon>Trichinella</taxon>
    </lineage>
</organism>
<dbReference type="AlphaFoldDB" id="A0A0V1GV16"/>
<evidence type="ECO:0000313" key="1">
    <source>
        <dbReference type="EMBL" id="KRZ02057.1"/>
    </source>
</evidence>
<dbReference type="EMBL" id="JYDP01000246">
    <property type="protein sequence ID" value="KRZ02057.1"/>
    <property type="molecule type" value="Genomic_DNA"/>
</dbReference>
<keyword evidence="2" id="KW-1185">Reference proteome</keyword>
<reference evidence="1 2" key="1">
    <citation type="submission" date="2015-01" db="EMBL/GenBank/DDBJ databases">
        <title>Evolution of Trichinella species and genotypes.</title>
        <authorList>
            <person name="Korhonen P.K."/>
            <person name="Edoardo P."/>
            <person name="Giuseppe L.R."/>
            <person name="Gasser R.B."/>
        </authorList>
    </citation>
    <scope>NUCLEOTIDE SEQUENCE [LARGE SCALE GENOMIC DNA]</scope>
    <source>
        <strain evidence="1">ISS1029</strain>
    </source>
</reference>
<dbReference type="Proteomes" id="UP000055024">
    <property type="component" value="Unassembled WGS sequence"/>
</dbReference>
<name>A0A0V1GV16_9BILA</name>
<proteinExistence type="predicted"/>
<protein>
    <submittedName>
        <fullName evidence="1">Uncharacterized protein</fullName>
    </submittedName>
</protein>
<accession>A0A0V1GV16</accession>
<gene>
    <name evidence="1" type="ORF">T11_5193</name>
</gene>
<sequence length="105" mass="11838">MRDHNKGKAKAYERQTKEGLLMLMLMANKDISEIEDAPELSSDYQPTGSTCSSSDETMLFITNTKMARSVSRTNVIKLPPGPTRYAIARITDIRLSFTFFISSRI</sequence>
<comment type="caution">
    <text evidence="1">The sequence shown here is derived from an EMBL/GenBank/DDBJ whole genome shotgun (WGS) entry which is preliminary data.</text>
</comment>